<dbReference type="InterPro" id="IPR019931">
    <property type="entry name" value="LPXTG_anchor"/>
</dbReference>
<dbReference type="Proteomes" id="UP000502677">
    <property type="component" value="Chromosome"/>
</dbReference>
<evidence type="ECO:0000256" key="3">
    <source>
        <dbReference type="ARBA" id="ARBA00022729"/>
    </source>
</evidence>
<gene>
    <name evidence="9" type="ORF">G7068_10120</name>
</gene>
<dbReference type="KEGG" id="lvi:G7068_10120"/>
<proteinExistence type="predicted"/>
<accession>A0A6G7XFY6</accession>
<name>A0A6G7XFY6_9MICO</name>
<evidence type="ECO:0000259" key="8">
    <source>
        <dbReference type="PROSITE" id="PS50847"/>
    </source>
</evidence>
<feature type="chain" id="PRO_5026064144" description="Gram-positive cocci surface proteins LPxTG domain-containing protein" evidence="7">
    <location>
        <begin position="29"/>
        <end position="1310"/>
    </location>
</feature>
<organism evidence="9 10">
    <name type="scientific">Leucobacter viscericola</name>
    <dbReference type="NCBI Taxonomy" id="2714935"/>
    <lineage>
        <taxon>Bacteria</taxon>
        <taxon>Bacillati</taxon>
        <taxon>Actinomycetota</taxon>
        <taxon>Actinomycetes</taxon>
        <taxon>Micrococcales</taxon>
        <taxon>Microbacteriaceae</taxon>
        <taxon>Leucobacter</taxon>
    </lineage>
</organism>
<protein>
    <recommendedName>
        <fullName evidence="8">Gram-positive cocci surface proteins LPxTG domain-containing protein</fullName>
    </recommendedName>
</protein>
<feature type="transmembrane region" description="Helical" evidence="6">
    <location>
        <begin position="1282"/>
        <end position="1302"/>
    </location>
</feature>
<keyword evidence="3 7" id="KW-0732">Signal</keyword>
<dbReference type="Pfam" id="PF24346">
    <property type="entry name" value="DUF7507"/>
    <property type="match status" value="2"/>
</dbReference>
<dbReference type="InterPro" id="IPR055354">
    <property type="entry name" value="DUF7507"/>
</dbReference>
<keyword evidence="4" id="KW-0572">Peptidoglycan-anchor</keyword>
<feature type="region of interest" description="Disordered" evidence="5">
    <location>
        <begin position="1234"/>
        <end position="1271"/>
    </location>
</feature>
<reference evidence="9 10" key="1">
    <citation type="submission" date="2020-03" db="EMBL/GenBank/DDBJ databases">
        <title>Leucobacter sp. nov., isolated from beetles.</title>
        <authorList>
            <person name="Hyun D.-W."/>
            <person name="Bae J.-W."/>
        </authorList>
    </citation>
    <scope>NUCLEOTIDE SEQUENCE [LARGE SCALE GENOMIC DNA]</scope>
    <source>
        <strain evidence="9 10">HDW9C</strain>
    </source>
</reference>
<dbReference type="Pfam" id="PF01345">
    <property type="entry name" value="DUF11"/>
    <property type="match status" value="1"/>
</dbReference>
<dbReference type="Gene3D" id="2.60.40.10">
    <property type="entry name" value="Immunoglobulins"/>
    <property type="match status" value="1"/>
</dbReference>
<dbReference type="InterPro" id="IPR001434">
    <property type="entry name" value="OmcB-like_DUF11"/>
</dbReference>
<keyword evidence="2" id="KW-0964">Secreted</keyword>
<evidence type="ECO:0000313" key="9">
    <source>
        <dbReference type="EMBL" id="QIK63514.1"/>
    </source>
</evidence>
<feature type="domain" description="Gram-positive cocci surface proteins LPxTG" evidence="8">
    <location>
        <begin position="1275"/>
        <end position="1310"/>
    </location>
</feature>
<dbReference type="RefSeq" id="WP_166291703.1">
    <property type="nucleotide sequence ID" value="NZ_CP049863.1"/>
</dbReference>
<keyword evidence="6" id="KW-1133">Transmembrane helix</keyword>
<dbReference type="InterPro" id="IPR047589">
    <property type="entry name" value="DUF11_rpt"/>
</dbReference>
<dbReference type="GO" id="GO:0005975">
    <property type="term" value="P:carbohydrate metabolic process"/>
    <property type="evidence" value="ECO:0007669"/>
    <property type="project" value="UniProtKB-ARBA"/>
</dbReference>
<feature type="compositionally biased region" description="Polar residues" evidence="5">
    <location>
        <begin position="1253"/>
        <end position="1268"/>
    </location>
</feature>
<dbReference type="EMBL" id="CP049863">
    <property type="protein sequence ID" value="QIK63514.1"/>
    <property type="molecule type" value="Genomic_DNA"/>
</dbReference>
<sequence>MKFKKSVSALVAALVCGVLAIPATSAMAAPGDLAYAVSIGEVRTGTAPFDATAGPGNDVSPTDSVLRSHDTVSWDVAVSANSLIGASADAKNATITFTLPEGLEWNTLPAQCISPAGGPASEISADGKTATCNLGDIPLGSSPVVTLSATAQSQPDGTELNFAPDAVSFKSDDPDAPAATTAPKAVTITSAPRLNMTKVAAPFIATNVLGPDGVTRGWSVQYGVTVSVPGMNTKGVRGYQTPDQPVSFVDDLSGISPNAQLLEVKGTDITNHPEFPGFSVTSVNADYAVSNGGVWTGSVDPANPQKVTVSIANADLSANHLPTKTRGGAAIADNKGYLTLGTITVFVPLSDVPGYETGAGSIAAKNVIRDLVANGTSADGATVENTGEDLSDNTSTANLTITTQGAMSKRFVDIINNPDRTPFLPNGTTSDRSGDGPLIAGQQVQSYISVQNVSTAAALNDVKACDVWDSTEMSLAKFQTAPTGRWAWPSGSEGSPAYVRGGVLKGHFEYLTGYTLNGDEDARWDQMRSFNCADNLGTWTDQATALADPSFDLDKVSAVRFIADADADIAAGQNNVILLVNLERRADVAPGSVIANMAGWSSSDLNGGKYRPAGYGPGTNEELTTLTRIPTTGDRMIAVDAAVGVAKTAAVPRIAVGAAGQFTLTPKVLDLGTAGGDVAQSVTVTDTVPAGLFFIEKATTINGQAVAAPSYEPSSVVVNADGSTTVTWKFDSITRGEEPVITYSAQAADTAHGDYVNTVAIASVSDGAAPAPGELPTLANDRHMAQATVSVDGPAGIAVSKVALNPVIEAGEDFAWRVNVANGSSVTTQTDPTVIDVLPYIGDDGSGASARVPGTTNAAKYRLTGPVSMPAGATAMYTTDDSRTVQLSQELGDVARANFGTGVNWVDYVAVADQLDKVTGVKVTFAPMAPQTDGFFTYSLTHVSGNEGGIWSNNASFRTAEAPLGVLSNTVTTTMEPGPVAIDLVKSASAPANGVSYTAGETVNYTFVATNTGSRELRDVSVAEDQFTNGAGDALSLSTPITVVKPADFNGTLAPGASVTYQASYVVTVDDQVAGGEITNSAIATGKSATGDPVEASSEVAVNVDLAKPGIDLVKSVANKPSNGTAFTPGEKVEYSFTVRNTGNVPLSAVEVTEDSFTNAKGDALKLDGPLVAPQGFDGLLNPGETVVLSGTYTVTKADVAGKLVNTATATGDAPKGTTPGTVTDTSTADADVAQEAGSTTSTSPKTPKSTTNTEPGTSGAVSESGTSGAPVPALAVTGSSLAWGGAIAGALLLGIGAALFARSRRKQEA</sequence>
<dbReference type="NCBIfam" id="TIGR01451">
    <property type="entry name" value="B_ant_repeat"/>
    <property type="match status" value="2"/>
</dbReference>
<evidence type="ECO:0000256" key="7">
    <source>
        <dbReference type="SAM" id="SignalP"/>
    </source>
</evidence>
<dbReference type="InterPro" id="IPR013783">
    <property type="entry name" value="Ig-like_fold"/>
</dbReference>
<evidence type="ECO:0000256" key="5">
    <source>
        <dbReference type="SAM" id="MobiDB-lite"/>
    </source>
</evidence>
<keyword evidence="10" id="KW-1185">Reference proteome</keyword>
<dbReference type="PROSITE" id="PS50847">
    <property type="entry name" value="GRAM_POS_ANCHORING"/>
    <property type="match status" value="1"/>
</dbReference>
<evidence type="ECO:0000256" key="2">
    <source>
        <dbReference type="ARBA" id="ARBA00022525"/>
    </source>
</evidence>
<evidence type="ECO:0000313" key="10">
    <source>
        <dbReference type="Proteomes" id="UP000502677"/>
    </source>
</evidence>
<evidence type="ECO:0000256" key="1">
    <source>
        <dbReference type="ARBA" id="ARBA00022512"/>
    </source>
</evidence>
<evidence type="ECO:0000256" key="6">
    <source>
        <dbReference type="SAM" id="Phobius"/>
    </source>
</evidence>
<keyword evidence="1" id="KW-0134">Cell wall</keyword>
<keyword evidence="6" id="KW-0812">Transmembrane</keyword>
<feature type="compositionally biased region" description="Low complexity" evidence="5">
    <location>
        <begin position="1234"/>
        <end position="1252"/>
    </location>
</feature>
<feature type="signal peptide" evidence="7">
    <location>
        <begin position="1"/>
        <end position="28"/>
    </location>
</feature>
<evidence type="ECO:0000256" key="4">
    <source>
        <dbReference type="ARBA" id="ARBA00023088"/>
    </source>
</evidence>
<keyword evidence="6" id="KW-0472">Membrane</keyword>